<dbReference type="PANTHER" id="PTHR37321">
    <property type="entry name" value="EXPORTED PROTEIN-RELATED"/>
    <property type="match status" value="1"/>
</dbReference>
<evidence type="ECO:0000313" key="6">
    <source>
        <dbReference type="EMBL" id="MFC0391613.1"/>
    </source>
</evidence>
<proteinExistence type="predicted"/>
<comment type="caution">
    <text evidence="6">The sequence shown here is derived from an EMBL/GenBank/DDBJ whole genome shotgun (WGS) entry which is preliminary data.</text>
</comment>
<dbReference type="Proteomes" id="UP001589818">
    <property type="component" value="Unassembled WGS sequence"/>
</dbReference>
<dbReference type="InterPro" id="IPR048310">
    <property type="entry name" value="GxGYxYP_N_2nd"/>
</dbReference>
<dbReference type="InterPro" id="IPR032626">
    <property type="entry name" value="GxGYxYP_N_1st"/>
</dbReference>
<dbReference type="NCBIfam" id="NF047446">
    <property type="entry name" value="barrel_OmpL47"/>
    <property type="match status" value="1"/>
</dbReference>
<reference evidence="6 7" key="1">
    <citation type="submission" date="2024-09" db="EMBL/GenBank/DDBJ databases">
        <authorList>
            <person name="Sun Q."/>
            <person name="Mori K."/>
        </authorList>
    </citation>
    <scope>NUCLEOTIDE SEQUENCE [LARGE SCALE GENOMIC DNA]</scope>
    <source>
        <strain evidence="6 7">CCM 4839</strain>
    </source>
</reference>
<gene>
    <name evidence="6" type="ORF">ACFFJ8_09515</name>
</gene>
<dbReference type="Pfam" id="PF16216">
    <property type="entry name" value="GxGYxYP_N"/>
    <property type="match status" value="1"/>
</dbReference>
<dbReference type="InterPro" id="IPR048309">
    <property type="entry name" value="GxGYxYP_N_3rd"/>
</dbReference>
<dbReference type="Pfam" id="PF14323">
    <property type="entry name" value="GxGYxYP_C"/>
    <property type="match status" value="1"/>
</dbReference>
<feature type="domain" description="GxGYxYP putative glycoside hydrolase C-terminal" evidence="2">
    <location>
        <begin position="310"/>
        <end position="416"/>
    </location>
</feature>
<dbReference type="InterPro" id="IPR058094">
    <property type="entry name" value="Ig-like_OmpL47-like"/>
</dbReference>
<dbReference type="Pfam" id="PF20957">
    <property type="entry name" value="GxGYxYP_N_2nd"/>
    <property type="match status" value="1"/>
</dbReference>
<dbReference type="RefSeq" id="WP_204819742.1">
    <property type="nucleotide sequence ID" value="NZ_JANHOF010000006.1"/>
</dbReference>
<evidence type="ECO:0000313" key="7">
    <source>
        <dbReference type="Proteomes" id="UP001589818"/>
    </source>
</evidence>
<name>A0ABV6J6V4_9BACL</name>
<accession>A0ABV6J6V4</accession>
<organism evidence="6 7">
    <name type="scientific">Paenibacillus mendelii</name>
    <dbReference type="NCBI Taxonomy" id="206163"/>
    <lineage>
        <taxon>Bacteria</taxon>
        <taxon>Bacillati</taxon>
        <taxon>Bacillota</taxon>
        <taxon>Bacilli</taxon>
        <taxon>Bacillales</taxon>
        <taxon>Paenibacillaceae</taxon>
        <taxon>Paenibacillus</taxon>
    </lineage>
</organism>
<feature type="signal peptide" evidence="1">
    <location>
        <begin position="1"/>
        <end position="33"/>
    </location>
</feature>
<protein>
    <submittedName>
        <fullName evidence="6">OmpL47-type beta-barrel domain-containing protein</fullName>
    </submittedName>
</protein>
<feature type="chain" id="PRO_5046870002" evidence="1">
    <location>
        <begin position="34"/>
        <end position="993"/>
    </location>
</feature>
<dbReference type="InterPro" id="IPR025832">
    <property type="entry name" value="GxGYxYP_C"/>
</dbReference>
<dbReference type="InterPro" id="IPR038410">
    <property type="entry name" value="GxGYxYP_C_sf"/>
</dbReference>
<dbReference type="PANTHER" id="PTHR37321:SF1">
    <property type="entry name" value="EXPORTED PROTEIN"/>
    <property type="match status" value="1"/>
</dbReference>
<dbReference type="EMBL" id="JBHLVF010000011">
    <property type="protein sequence ID" value="MFC0391613.1"/>
    <property type="molecule type" value="Genomic_DNA"/>
</dbReference>
<dbReference type="Gene3D" id="3.20.20.490">
    <property type="entry name" value="GxGYxYP glycoside hydrolase, C-terminal domain"/>
    <property type="match status" value="1"/>
</dbReference>
<dbReference type="Gene3D" id="3.30.1920.20">
    <property type="match status" value="1"/>
</dbReference>
<evidence type="ECO:0000256" key="1">
    <source>
        <dbReference type="SAM" id="SignalP"/>
    </source>
</evidence>
<evidence type="ECO:0000259" key="5">
    <source>
        <dbReference type="Pfam" id="PF20958"/>
    </source>
</evidence>
<dbReference type="Pfam" id="PF20958">
    <property type="entry name" value="GxGYxYP_N_3rd"/>
    <property type="match status" value="1"/>
</dbReference>
<feature type="domain" description="GxGYxYP putative glycoside hydrolase first N-terminal" evidence="3">
    <location>
        <begin position="47"/>
        <end position="100"/>
    </location>
</feature>
<feature type="domain" description="GxGYxYP putative glycoside hydrolase third N-terminal" evidence="5">
    <location>
        <begin position="210"/>
        <end position="290"/>
    </location>
</feature>
<feature type="domain" description="GxGYxYP putative glycoside hydrolase second N-terminal" evidence="4">
    <location>
        <begin position="125"/>
        <end position="192"/>
    </location>
</feature>
<evidence type="ECO:0000259" key="2">
    <source>
        <dbReference type="Pfam" id="PF14323"/>
    </source>
</evidence>
<keyword evidence="1" id="KW-0732">Signal</keyword>
<sequence>MFKKRCKAVSIGLIFTFIFAAAVSALHVKNVQAAGGEFPKMAPAQTLYVYDIRNDTAEAKLAALVLQGLINQGSAKIYVLTRESNLDQTWLDESGKSYQTVSLLSGSNPGLRTMYRDYSTLVNKLIVWEGSRDWTFNIAMMKGSLENGLPVTDAIKNSLIAEFGSKPAEDIRLNWAGRVEAYDWALDNLMPSLDKRILFSAGLRTPDWTGYPWNIFDYAVASKSFAFYLDPRIPAERDEIVKIIQRGGYPPGTPVLGYAPNADDLNDYTNPYGVGYVVSDYYSNGSVWSSFANKTYSQPAGAAVEAQPGKVYVSITASDGDNLQYDQQLINQFQNATAGQVPVGITIAPVLQELGSPILDYFYSRTGSNIELVAGPSGYQFIYPEKYSSSGYATWLTRNRQWLIDAGIHTSQIWHSPINSVSHKQMADSLVGSGVTGLLRGDDGAPINAYHGIYTVPQGHMVTQYGDIYNVLSNVPMDPAKPVFHNIYPILAYYGMDANGQSVFFDRLKAEVDRLNQDYPGKFVFLKPQDQVATINKLNTNIKGVSFDANNSDKETIYIYEDNFSAMDNGHRYADLTGNWIYKFDLADDADHATLTMDIAGNYVIDVSKDGVNWSAAANAQGDLSRITINSDLSGWLSNNSSKTIYVRFSDGTPQDGNGPSLYHLTVSTEITNVSFATPSYLDNQFMIQNTGSIDNDHRYADETRQFIYKFDLENGINNAALTMDIAGNYVVDVSKDGMNWSPAANAYGNLSRTTINSSLSGWLVNNPSKTIYVRFTDGTPQDGHGPSLYHLAISADQIAPATTDNAPSGWVNQDTTVTFSASDSGSGVKATRYTVNGGAEQSGTSVTFTTDGVHTLVYWSVDNAGNIEAPRTAAIKVDKTAPSLTVQLDKPILWPPNHKMATLHAELNSNDAASGVASVILSSIESNEPDRDPSDIEADTGTAASSFALRAERSGSGAGRIYTVIYTVTDNANNKTDTIATVTVPHDQSGKQ</sequence>
<evidence type="ECO:0000259" key="3">
    <source>
        <dbReference type="Pfam" id="PF16216"/>
    </source>
</evidence>
<evidence type="ECO:0000259" key="4">
    <source>
        <dbReference type="Pfam" id="PF20957"/>
    </source>
</evidence>
<keyword evidence="7" id="KW-1185">Reference proteome</keyword>